<reference evidence="1 2" key="1">
    <citation type="submission" date="2024-10" db="EMBL/GenBank/DDBJ databases">
        <authorList>
            <person name="Kim D."/>
        </authorList>
    </citation>
    <scope>NUCLEOTIDE SEQUENCE [LARGE SCALE GENOMIC DNA]</scope>
    <source>
        <strain evidence="1">Taebaek</strain>
    </source>
</reference>
<name>A0ABD2IFV6_HETSC</name>
<dbReference type="EMBL" id="JBICCN010000374">
    <property type="protein sequence ID" value="KAL3072108.1"/>
    <property type="molecule type" value="Genomic_DNA"/>
</dbReference>
<evidence type="ECO:0000313" key="2">
    <source>
        <dbReference type="Proteomes" id="UP001620645"/>
    </source>
</evidence>
<gene>
    <name evidence="1" type="ORF">niasHS_016283</name>
</gene>
<organism evidence="1 2">
    <name type="scientific">Heterodera schachtii</name>
    <name type="common">Sugarbeet cyst nematode worm</name>
    <name type="synonym">Tylenchus schachtii</name>
    <dbReference type="NCBI Taxonomy" id="97005"/>
    <lineage>
        <taxon>Eukaryota</taxon>
        <taxon>Metazoa</taxon>
        <taxon>Ecdysozoa</taxon>
        <taxon>Nematoda</taxon>
        <taxon>Chromadorea</taxon>
        <taxon>Rhabditida</taxon>
        <taxon>Tylenchina</taxon>
        <taxon>Tylenchomorpha</taxon>
        <taxon>Tylenchoidea</taxon>
        <taxon>Heteroderidae</taxon>
        <taxon>Heteroderinae</taxon>
        <taxon>Heterodera</taxon>
    </lineage>
</organism>
<dbReference type="Proteomes" id="UP001620645">
    <property type="component" value="Unassembled WGS sequence"/>
</dbReference>
<sequence length="213" mass="25353">MVPDIDNSMTMKYRRIGPNDIMIIIIHTQRVVVLKYRRVGPNDIMIIIIHIQRDMALKYHRVGPNDIMIIIINIQRVLLIGEIHHQTDSLLYNKDHNILRIIQRQRLIEIEETHRNSTINITAIQVRQRVNGVILRLIGKEHLRRIVVERIILLLWTNILIISQHKRKLFKSQPKTTKLQNTVPKKQINKNKNNRYMNRISKINYMPLCSLHQ</sequence>
<proteinExistence type="predicted"/>
<keyword evidence="2" id="KW-1185">Reference proteome</keyword>
<protein>
    <submittedName>
        <fullName evidence="1">Uncharacterized protein</fullName>
    </submittedName>
</protein>
<accession>A0ABD2IFV6</accession>
<dbReference type="AlphaFoldDB" id="A0ABD2IFV6"/>
<evidence type="ECO:0000313" key="1">
    <source>
        <dbReference type="EMBL" id="KAL3072108.1"/>
    </source>
</evidence>
<comment type="caution">
    <text evidence="1">The sequence shown here is derived from an EMBL/GenBank/DDBJ whole genome shotgun (WGS) entry which is preliminary data.</text>
</comment>